<dbReference type="OrthoDB" id="9807535at2"/>
<comment type="similarity">
    <text evidence="1">Belongs to the YciI family.</text>
</comment>
<gene>
    <name evidence="3" type="ORF">FTW19_22985</name>
</gene>
<protein>
    <submittedName>
        <fullName evidence="3">YciI family protein</fullName>
    </submittedName>
</protein>
<evidence type="ECO:0000313" key="3">
    <source>
        <dbReference type="EMBL" id="QEE30601.1"/>
    </source>
</evidence>
<evidence type="ECO:0000259" key="2">
    <source>
        <dbReference type="Pfam" id="PF03795"/>
    </source>
</evidence>
<dbReference type="SUPFAM" id="SSF54909">
    <property type="entry name" value="Dimeric alpha+beta barrel"/>
    <property type="match status" value="1"/>
</dbReference>
<accession>A0A5B9EJV1</accession>
<dbReference type="AlphaFoldDB" id="A0A5B9EJV1"/>
<dbReference type="PANTHER" id="PTHR35174">
    <property type="entry name" value="BLL7171 PROTEIN-RELATED"/>
    <property type="match status" value="1"/>
</dbReference>
<evidence type="ECO:0000256" key="1">
    <source>
        <dbReference type="ARBA" id="ARBA00007689"/>
    </source>
</evidence>
<keyword evidence="4" id="KW-1185">Reference proteome</keyword>
<dbReference type="Proteomes" id="UP000321820">
    <property type="component" value="Chromosome"/>
</dbReference>
<feature type="domain" description="YCII-related" evidence="2">
    <location>
        <begin position="1"/>
        <end position="111"/>
    </location>
</feature>
<dbReference type="PANTHER" id="PTHR35174:SF3">
    <property type="entry name" value="BLL7171 PROTEIN"/>
    <property type="match status" value="1"/>
</dbReference>
<dbReference type="RefSeq" id="WP_147649912.1">
    <property type="nucleotide sequence ID" value="NZ_CP042806.1"/>
</dbReference>
<organism evidence="3 4">
    <name type="scientific">Terriglobus albidus</name>
    <dbReference type="NCBI Taxonomy" id="1592106"/>
    <lineage>
        <taxon>Bacteria</taxon>
        <taxon>Pseudomonadati</taxon>
        <taxon>Acidobacteriota</taxon>
        <taxon>Terriglobia</taxon>
        <taxon>Terriglobales</taxon>
        <taxon>Acidobacteriaceae</taxon>
        <taxon>Terriglobus</taxon>
    </lineage>
</organism>
<reference evidence="3 4" key="1">
    <citation type="submission" date="2019-08" db="EMBL/GenBank/DDBJ databases">
        <title>Complete genome sequence of Terriglobus albidus strain ORNL.</title>
        <authorList>
            <person name="Podar M."/>
        </authorList>
    </citation>
    <scope>NUCLEOTIDE SEQUENCE [LARGE SCALE GENOMIC DNA]</scope>
    <source>
        <strain evidence="3 4">ORNL</strain>
    </source>
</reference>
<dbReference type="EMBL" id="CP042806">
    <property type="protein sequence ID" value="QEE30601.1"/>
    <property type="molecule type" value="Genomic_DNA"/>
</dbReference>
<dbReference type="Pfam" id="PF03795">
    <property type="entry name" value="YCII"/>
    <property type="match status" value="1"/>
</dbReference>
<dbReference type="Gene3D" id="3.30.70.1060">
    <property type="entry name" value="Dimeric alpha+beta barrel"/>
    <property type="match status" value="1"/>
</dbReference>
<proteinExistence type="inferred from homology"/>
<dbReference type="InterPro" id="IPR005545">
    <property type="entry name" value="YCII"/>
</dbReference>
<evidence type="ECO:0000313" key="4">
    <source>
        <dbReference type="Proteomes" id="UP000321820"/>
    </source>
</evidence>
<name>A0A5B9EJV1_9BACT</name>
<dbReference type="KEGG" id="talb:FTW19_22985"/>
<dbReference type="InterPro" id="IPR011008">
    <property type="entry name" value="Dimeric_a/b-barrel"/>
</dbReference>
<sequence length="139" mass="15660">MKYLCFGYYDKGKFDGLTDAERNTMFDTCFEYDDHLRANGHWAGGEALQGPETALTLSWKNGKVATTDGPYTETKEHLGGILILEARDMNHAVQLMSQHPALTYGNSFEIRPAGDMSEIIKASEVRRRQNVARNERQAT</sequence>